<gene>
    <name evidence="2" type="ORF">RJ640_003786</name>
</gene>
<dbReference type="CDD" id="cd09272">
    <property type="entry name" value="RNase_HI_RT_Ty1"/>
    <property type="match status" value="1"/>
</dbReference>
<name>A0AA88URJ8_9ASTE</name>
<organism evidence="2 3">
    <name type="scientific">Escallonia rubra</name>
    <dbReference type="NCBI Taxonomy" id="112253"/>
    <lineage>
        <taxon>Eukaryota</taxon>
        <taxon>Viridiplantae</taxon>
        <taxon>Streptophyta</taxon>
        <taxon>Embryophyta</taxon>
        <taxon>Tracheophyta</taxon>
        <taxon>Spermatophyta</taxon>
        <taxon>Magnoliopsida</taxon>
        <taxon>eudicotyledons</taxon>
        <taxon>Gunneridae</taxon>
        <taxon>Pentapetalae</taxon>
        <taxon>asterids</taxon>
        <taxon>campanulids</taxon>
        <taxon>Escalloniales</taxon>
        <taxon>Escalloniaceae</taxon>
        <taxon>Escallonia</taxon>
    </lineage>
</organism>
<sequence>MVASTEEVQPNAEENSQARANVAHPVLVGKANIFFATSKNSTWIIDTGASDHMTKDSGQLNLSIYHPRGVSVPFLQGENFDEENMLPKDSRGDEFLELEEVNERFGRHFEQNSLQDSHKTESKILAPLEEQMKVVELPMLTPLTEGSTRISKMMILLLSCLQNYPAAEFEMKDMGQLKYFLEIEIARSARGISLSHRKYVLDLLTETGMLACKPVETPIEMNHRLGNFPNHTQTDKGHCQRLVERLIYFSVTRPDIAYVVSVVSQFMHAPSEKHMNAVYRILRYLKGTPGKGLLFSKDGVSNVEGYTNADWYFTRFGIEDGKPMNLYCDNKFAIEIAQNLVQHDRTKHVEVDRHLIKKKLDQKIIQFPFIKSASQIADILTKSVSERVFHDVISKLGMIDIYAPT</sequence>
<reference evidence="2" key="1">
    <citation type="submission" date="2022-12" db="EMBL/GenBank/DDBJ databases">
        <title>Draft genome assemblies for two species of Escallonia (Escalloniales).</title>
        <authorList>
            <person name="Chanderbali A."/>
            <person name="Dervinis C."/>
            <person name="Anghel I."/>
            <person name="Soltis D."/>
            <person name="Soltis P."/>
            <person name="Zapata F."/>
        </authorList>
    </citation>
    <scope>NUCLEOTIDE SEQUENCE</scope>
    <source>
        <strain evidence="2">UCBG92.1500</strain>
        <tissue evidence="2">Leaf</tissue>
    </source>
</reference>
<feature type="domain" description="Reverse transcriptase Ty1/copia-type" evidence="1">
    <location>
        <begin position="163"/>
        <end position="220"/>
    </location>
</feature>
<proteinExistence type="predicted"/>
<dbReference type="Proteomes" id="UP001187471">
    <property type="component" value="Unassembled WGS sequence"/>
</dbReference>
<evidence type="ECO:0000313" key="2">
    <source>
        <dbReference type="EMBL" id="KAK2990718.1"/>
    </source>
</evidence>
<protein>
    <recommendedName>
        <fullName evidence="1">Reverse transcriptase Ty1/copia-type domain-containing protein</fullName>
    </recommendedName>
</protein>
<comment type="caution">
    <text evidence="2">The sequence shown here is derived from an EMBL/GenBank/DDBJ whole genome shotgun (WGS) entry which is preliminary data.</text>
</comment>
<accession>A0AA88URJ8</accession>
<evidence type="ECO:0000259" key="1">
    <source>
        <dbReference type="Pfam" id="PF07727"/>
    </source>
</evidence>
<keyword evidence="3" id="KW-1185">Reference proteome</keyword>
<evidence type="ECO:0000313" key="3">
    <source>
        <dbReference type="Proteomes" id="UP001187471"/>
    </source>
</evidence>
<dbReference type="AlphaFoldDB" id="A0AA88URJ8"/>
<dbReference type="PANTHER" id="PTHR11439:SF467">
    <property type="entry name" value="INTEGRASE CATALYTIC DOMAIN-CONTAINING PROTEIN"/>
    <property type="match status" value="1"/>
</dbReference>
<dbReference type="PANTHER" id="PTHR11439">
    <property type="entry name" value="GAG-POL-RELATED RETROTRANSPOSON"/>
    <property type="match status" value="1"/>
</dbReference>
<dbReference type="InterPro" id="IPR013103">
    <property type="entry name" value="RVT_2"/>
</dbReference>
<dbReference type="Pfam" id="PF07727">
    <property type="entry name" value="RVT_2"/>
    <property type="match status" value="1"/>
</dbReference>
<dbReference type="EMBL" id="JAVXUO010000622">
    <property type="protein sequence ID" value="KAK2990718.1"/>
    <property type="molecule type" value="Genomic_DNA"/>
</dbReference>